<sequence length="93" mass="11184">MFSTKLFSFQFYAPYYGYGYYGYPYSYGYYGYPYNYGYYGYLGKREAGFGPVQQHELQYEHQPQPPQQQHYEGHQQPQGQPLHLQPPPQMLQR</sequence>
<reference evidence="2" key="1">
    <citation type="submission" date="2012-09" db="EMBL/GenBank/DDBJ databases">
        <authorList>
            <person name="Martin A.A."/>
        </authorList>
    </citation>
    <scope>NUCLEOTIDE SEQUENCE</scope>
</reference>
<dbReference type="AlphaFoldDB" id="A0A0K0DD55"/>
<dbReference type="Proteomes" id="UP000035642">
    <property type="component" value="Unassembled WGS sequence"/>
</dbReference>
<evidence type="ECO:0000313" key="3">
    <source>
        <dbReference type="WBParaSite" id="ACAC_0000860001-mRNA-1"/>
    </source>
</evidence>
<keyword evidence="2" id="KW-1185">Reference proteome</keyword>
<protein>
    <submittedName>
        <fullName evidence="3">Uncharacterized protein</fullName>
    </submittedName>
</protein>
<proteinExistence type="predicted"/>
<feature type="compositionally biased region" description="Pro residues" evidence="1">
    <location>
        <begin position="84"/>
        <end position="93"/>
    </location>
</feature>
<name>A0A0K0DD55_ANGCA</name>
<feature type="region of interest" description="Disordered" evidence="1">
    <location>
        <begin position="53"/>
        <end position="93"/>
    </location>
</feature>
<feature type="compositionally biased region" description="Low complexity" evidence="1">
    <location>
        <begin position="53"/>
        <end position="83"/>
    </location>
</feature>
<accession>A0A0K0DD55</accession>
<organism evidence="2 3">
    <name type="scientific">Angiostrongylus cantonensis</name>
    <name type="common">Rat lungworm</name>
    <dbReference type="NCBI Taxonomy" id="6313"/>
    <lineage>
        <taxon>Eukaryota</taxon>
        <taxon>Metazoa</taxon>
        <taxon>Ecdysozoa</taxon>
        <taxon>Nematoda</taxon>
        <taxon>Chromadorea</taxon>
        <taxon>Rhabditida</taxon>
        <taxon>Rhabditina</taxon>
        <taxon>Rhabditomorpha</taxon>
        <taxon>Strongyloidea</taxon>
        <taxon>Metastrongylidae</taxon>
        <taxon>Angiostrongylus</taxon>
    </lineage>
</organism>
<reference evidence="3" key="2">
    <citation type="submission" date="2017-02" db="UniProtKB">
        <authorList>
            <consortium name="WormBaseParasite"/>
        </authorList>
    </citation>
    <scope>IDENTIFICATION</scope>
</reference>
<evidence type="ECO:0000256" key="1">
    <source>
        <dbReference type="SAM" id="MobiDB-lite"/>
    </source>
</evidence>
<evidence type="ECO:0000313" key="2">
    <source>
        <dbReference type="Proteomes" id="UP000035642"/>
    </source>
</evidence>
<dbReference type="WBParaSite" id="ACAC_0000860001-mRNA-1">
    <property type="protein sequence ID" value="ACAC_0000860001-mRNA-1"/>
    <property type="gene ID" value="ACAC_0000860001"/>
</dbReference>